<keyword evidence="5" id="KW-1185">Reference proteome</keyword>
<dbReference type="Proteomes" id="UP000266841">
    <property type="component" value="Unassembled WGS sequence"/>
</dbReference>
<feature type="repeat" description="ANK" evidence="3">
    <location>
        <begin position="476"/>
        <end position="508"/>
    </location>
</feature>
<dbReference type="SUPFAM" id="SSF48403">
    <property type="entry name" value="Ankyrin repeat"/>
    <property type="match status" value="1"/>
</dbReference>
<organism evidence="4 5">
    <name type="scientific">Thalassiosira oceanica</name>
    <name type="common">Marine diatom</name>
    <dbReference type="NCBI Taxonomy" id="159749"/>
    <lineage>
        <taxon>Eukaryota</taxon>
        <taxon>Sar</taxon>
        <taxon>Stramenopiles</taxon>
        <taxon>Ochrophyta</taxon>
        <taxon>Bacillariophyta</taxon>
        <taxon>Coscinodiscophyceae</taxon>
        <taxon>Thalassiosirophycidae</taxon>
        <taxon>Thalassiosirales</taxon>
        <taxon>Thalassiosiraceae</taxon>
        <taxon>Thalassiosira</taxon>
    </lineage>
</organism>
<comment type="caution">
    <text evidence="4">The sequence shown here is derived from an EMBL/GenBank/DDBJ whole genome shotgun (WGS) entry which is preliminary data.</text>
</comment>
<reference evidence="4 5" key="1">
    <citation type="journal article" date="2012" name="Genome Biol.">
        <title>Genome and low-iron response of an oceanic diatom adapted to chronic iron limitation.</title>
        <authorList>
            <person name="Lommer M."/>
            <person name="Specht M."/>
            <person name="Roy A.S."/>
            <person name="Kraemer L."/>
            <person name="Andreson R."/>
            <person name="Gutowska M.A."/>
            <person name="Wolf J."/>
            <person name="Bergner S.V."/>
            <person name="Schilhabel M.B."/>
            <person name="Klostermeier U.C."/>
            <person name="Beiko R.G."/>
            <person name="Rosenstiel P."/>
            <person name="Hippler M."/>
            <person name="Laroche J."/>
        </authorList>
    </citation>
    <scope>NUCLEOTIDE SEQUENCE [LARGE SCALE GENOMIC DNA]</scope>
    <source>
        <strain evidence="4 5">CCMP1005</strain>
    </source>
</reference>
<dbReference type="SMART" id="SM00248">
    <property type="entry name" value="ANK"/>
    <property type="match status" value="6"/>
</dbReference>
<sequence>MRADPPAARAEISRGQCSADTQTLMHQLTTIVLLLTPSSAAFTSFLHHRAQLQPLDFSSGGSVVTSLDGVPSPVATIDVEAEEDRRPHEQRVDGPRKARRLNHAFQHLYRHSDPSFLDDDWDTANTTTSHIDARDGIATAISDEVHEFYCKAFDDRITDVNSTFAQRGLDARTALCAIQYLHTHGGYALDEIDALRSRFPPLLEMDVVRHLRPKMRFLKDCMGGGHGSDQILNKKLRTQLPPGFFGSRLERTVAPRHAFLVHVGLPFGKELWDGEAGDGALLGEFIAQHRKPKQFAALCNRWRSTYGSNRISNLPITSEQVVAFDKLFQRGILSAAREDFGYVHSGGEKSEKNGALPTLLETANTTAAQLVRYLLQAGANPYETDVRGASLFHWAAGCGNLEGLRELVSACGDKGRKAALLWMASRDDATPLHWAAAGAGPKSFGIGGHLSVCNYILSIGEDIIPQRKLINSQTRDGNSVLMWAAWSRSLDVVKMLVRSRADTAMSNRNGCTVAHWAASGGDLEVCKYLHGIACVDFTVENYARNTPLSHAVAYGRYDVVKWLKEDLCVEDVGSSAEGLALDFFTWANDGYVAEEDEEGRKDIHLLFNTYRDWEREGFAID</sequence>
<dbReference type="PANTHER" id="PTHR24180:SF45">
    <property type="entry name" value="POLY [ADP-RIBOSE] POLYMERASE TANKYRASE"/>
    <property type="match status" value="1"/>
</dbReference>
<dbReference type="Gene3D" id="1.25.40.20">
    <property type="entry name" value="Ankyrin repeat-containing domain"/>
    <property type="match status" value="2"/>
</dbReference>
<evidence type="ECO:0000256" key="1">
    <source>
        <dbReference type="ARBA" id="ARBA00022737"/>
    </source>
</evidence>
<keyword evidence="2 3" id="KW-0040">ANK repeat</keyword>
<protein>
    <submittedName>
        <fullName evidence="4">Uncharacterized protein</fullName>
    </submittedName>
</protein>
<evidence type="ECO:0000256" key="3">
    <source>
        <dbReference type="PROSITE-ProRule" id="PRU00023"/>
    </source>
</evidence>
<keyword evidence="1" id="KW-0677">Repeat</keyword>
<accession>K0RR31</accession>
<dbReference type="OMA" id="RPKMRFL"/>
<dbReference type="OrthoDB" id="41909at2759"/>
<evidence type="ECO:0000313" key="5">
    <source>
        <dbReference type="Proteomes" id="UP000266841"/>
    </source>
</evidence>
<dbReference type="AlphaFoldDB" id="K0RR31"/>
<dbReference type="InterPro" id="IPR036770">
    <property type="entry name" value="Ankyrin_rpt-contain_sf"/>
</dbReference>
<gene>
    <name evidence="4" type="ORF">THAOC_24723</name>
</gene>
<dbReference type="EMBL" id="AGNL01033808">
    <property type="protein sequence ID" value="EJK55540.1"/>
    <property type="molecule type" value="Genomic_DNA"/>
</dbReference>
<evidence type="ECO:0000313" key="4">
    <source>
        <dbReference type="EMBL" id="EJK55540.1"/>
    </source>
</evidence>
<name>K0RR31_THAOC</name>
<dbReference type="InterPro" id="IPR002110">
    <property type="entry name" value="Ankyrin_rpt"/>
</dbReference>
<evidence type="ECO:0000256" key="2">
    <source>
        <dbReference type="ARBA" id="ARBA00023043"/>
    </source>
</evidence>
<dbReference type="PANTHER" id="PTHR24180">
    <property type="entry name" value="CYCLIN-DEPENDENT KINASE INHIBITOR 2C-RELATED"/>
    <property type="match status" value="1"/>
</dbReference>
<proteinExistence type="predicted"/>
<dbReference type="eggNOG" id="KOG0504">
    <property type="taxonomic scope" value="Eukaryota"/>
</dbReference>
<dbReference type="InterPro" id="IPR051637">
    <property type="entry name" value="Ank_repeat_dom-contain_49"/>
</dbReference>
<dbReference type="Pfam" id="PF12796">
    <property type="entry name" value="Ank_2"/>
    <property type="match status" value="2"/>
</dbReference>
<dbReference type="PROSITE" id="PS50088">
    <property type="entry name" value="ANK_REPEAT"/>
    <property type="match status" value="1"/>
</dbReference>